<evidence type="ECO:0000313" key="3">
    <source>
        <dbReference type="Proteomes" id="UP000887159"/>
    </source>
</evidence>
<feature type="compositionally biased region" description="Polar residues" evidence="1">
    <location>
        <begin position="21"/>
        <end position="30"/>
    </location>
</feature>
<feature type="region of interest" description="Disordered" evidence="1">
    <location>
        <begin position="46"/>
        <end position="126"/>
    </location>
</feature>
<sequence length="126" mass="14101">MPTCPPSYVRSEGPEERHRTSSTVTASPALTKNSKIKKKGTIYTSVIMPPPALPHTFEVKGRRNDTGPHQQSQRLRPSQKFENKKDIYSVIMPTCPPSYVRSEGPEERHRTSSTVTASPALTKIRK</sequence>
<protein>
    <submittedName>
        <fullName evidence="2">Uncharacterized protein</fullName>
    </submittedName>
</protein>
<proteinExistence type="predicted"/>
<feature type="compositionally biased region" description="Polar residues" evidence="1">
    <location>
        <begin position="67"/>
        <end position="76"/>
    </location>
</feature>
<comment type="caution">
    <text evidence="2">The sequence shown here is derived from an EMBL/GenBank/DDBJ whole genome shotgun (WGS) entry which is preliminary data.</text>
</comment>
<dbReference type="Proteomes" id="UP000887159">
    <property type="component" value="Unassembled WGS sequence"/>
</dbReference>
<dbReference type="EMBL" id="BMAU01021429">
    <property type="protein sequence ID" value="GFY34979.1"/>
    <property type="molecule type" value="Genomic_DNA"/>
</dbReference>
<feature type="region of interest" description="Disordered" evidence="1">
    <location>
        <begin position="1"/>
        <end position="30"/>
    </location>
</feature>
<keyword evidence="3" id="KW-1185">Reference proteome</keyword>
<evidence type="ECO:0000256" key="1">
    <source>
        <dbReference type="SAM" id="MobiDB-lite"/>
    </source>
</evidence>
<evidence type="ECO:0000313" key="2">
    <source>
        <dbReference type="EMBL" id="GFY34979.1"/>
    </source>
</evidence>
<dbReference type="AlphaFoldDB" id="A0A8X6WIK9"/>
<name>A0A8X6WIK9_TRICX</name>
<reference evidence="2" key="1">
    <citation type="submission" date="2020-08" db="EMBL/GenBank/DDBJ databases">
        <title>Multicomponent nature underlies the extraordinary mechanical properties of spider dragline silk.</title>
        <authorList>
            <person name="Kono N."/>
            <person name="Nakamura H."/>
            <person name="Mori M."/>
            <person name="Yoshida Y."/>
            <person name="Ohtoshi R."/>
            <person name="Malay A.D."/>
            <person name="Moran D.A.P."/>
            <person name="Tomita M."/>
            <person name="Numata K."/>
            <person name="Arakawa K."/>
        </authorList>
    </citation>
    <scope>NUCLEOTIDE SEQUENCE</scope>
</reference>
<gene>
    <name evidence="2" type="ORF">TNCV_155561</name>
</gene>
<organism evidence="2 3">
    <name type="scientific">Trichonephila clavipes</name>
    <name type="common">Golden silk orbweaver</name>
    <name type="synonym">Nephila clavipes</name>
    <dbReference type="NCBI Taxonomy" id="2585209"/>
    <lineage>
        <taxon>Eukaryota</taxon>
        <taxon>Metazoa</taxon>
        <taxon>Ecdysozoa</taxon>
        <taxon>Arthropoda</taxon>
        <taxon>Chelicerata</taxon>
        <taxon>Arachnida</taxon>
        <taxon>Araneae</taxon>
        <taxon>Araneomorphae</taxon>
        <taxon>Entelegynae</taxon>
        <taxon>Araneoidea</taxon>
        <taxon>Nephilidae</taxon>
        <taxon>Trichonephila</taxon>
    </lineage>
</organism>
<accession>A0A8X6WIK9</accession>
<feature type="compositionally biased region" description="Basic and acidic residues" evidence="1">
    <location>
        <begin position="57"/>
        <end position="66"/>
    </location>
</feature>